<dbReference type="AlphaFoldDB" id="A0A5K3G4V7"/>
<feature type="signal peptide" evidence="1">
    <location>
        <begin position="1"/>
        <end position="19"/>
    </location>
</feature>
<accession>A0A5K3G4V7</accession>
<evidence type="ECO:0000313" key="2">
    <source>
        <dbReference type="WBParaSite" id="MCU_014352-RA"/>
    </source>
</evidence>
<dbReference type="WBParaSite" id="MCU_014352-RA">
    <property type="protein sequence ID" value="MCU_014352-RA"/>
    <property type="gene ID" value="MCU_014352"/>
</dbReference>
<reference evidence="2" key="1">
    <citation type="submission" date="2019-11" db="UniProtKB">
        <authorList>
            <consortium name="WormBaseParasite"/>
        </authorList>
    </citation>
    <scope>IDENTIFICATION</scope>
</reference>
<evidence type="ECO:0000256" key="1">
    <source>
        <dbReference type="SAM" id="SignalP"/>
    </source>
</evidence>
<feature type="chain" id="PRO_5024342439" evidence="1">
    <location>
        <begin position="20"/>
        <end position="109"/>
    </location>
</feature>
<sequence>MMPMVVVGVVAAVLVGLESRHRRLSASDVAGVWTVVTVFPTNASEISAAHNPPSLQSPTQTVFPSSQYNSSSNQQCAHVHALLSCVPRDLRDMHNLRQCRSFQHTDWPS</sequence>
<organism evidence="2">
    <name type="scientific">Mesocestoides corti</name>
    <name type="common">Flatworm</name>
    <dbReference type="NCBI Taxonomy" id="53468"/>
    <lineage>
        <taxon>Eukaryota</taxon>
        <taxon>Metazoa</taxon>
        <taxon>Spiralia</taxon>
        <taxon>Lophotrochozoa</taxon>
        <taxon>Platyhelminthes</taxon>
        <taxon>Cestoda</taxon>
        <taxon>Eucestoda</taxon>
        <taxon>Cyclophyllidea</taxon>
        <taxon>Mesocestoididae</taxon>
        <taxon>Mesocestoides</taxon>
    </lineage>
</organism>
<proteinExistence type="predicted"/>
<protein>
    <submittedName>
        <fullName evidence="2">Secreted protein</fullName>
    </submittedName>
</protein>
<name>A0A5K3G4V7_MESCO</name>
<keyword evidence="1" id="KW-0732">Signal</keyword>